<accession>A0A5C6VWA1</accession>
<gene>
    <name evidence="2" type="ORF">FRZ40_15680</name>
</gene>
<reference evidence="2 3" key="1">
    <citation type="journal article" date="2018" name="Int. J. Syst. Evol. Microbiol.">
        <title>Paraburkholderia azotifigens sp. nov., a nitrogen-fixing bacterium isolated from paddy soil.</title>
        <authorList>
            <person name="Choi G.M."/>
            <person name="Im W.T."/>
        </authorList>
    </citation>
    <scope>NUCLEOTIDE SEQUENCE [LARGE SCALE GENOMIC DNA]</scope>
    <source>
        <strain evidence="2 3">NF 2-5-3</strain>
    </source>
</reference>
<dbReference type="AlphaFoldDB" id="A0A5C6VWA1"/>
<protein>
    <recommendedName>
        <fullName evidence="1">Nucleotidyltransferase-like domain-containing protein</fullName>
    </recommendedName>
</protein>
<comment type="caution">
    <text evidence="2">The sequence shown here is derived from an EMBL/GenBank/DDBJ whole genome shotgun (WGS) entry which is preliminary data.</text>
</comment>
<feature type="domain" description="Nucleotidyltransferase-like" evidence="1">
    <location>
        <begin position="116"/>
        <end position="315"/>
    </location>
</feature>
<evidence type="ECO:0000313" key="3">
    <source>
        <dbReference type="Proteomes" id="UP000321776"/>
    </source>
</evidence>
<proteinExistence type="predicted"/>
<dbReference type="InterPro" id="IPR058575">
    <property type="entry name" value="NTP_transf_8_dom"/>
</dbReference>
<dbReference type="RefSeq" id="WP_147234633.1">
    <property type="nucleotide sequence ID" value="NZ_VOQS01000001.1"/>
</dbReference>
<dbReference type="Proteomes" id="UP000321776">
    <property type="component" value="Unassembled WGS sequence"/>
</dbReference>
<dbReference type="EMBL" id="VOQS01000001">
    <property type="protein sequence ID" value="TXC88896.1"/>
    <property type="molecule type" value="Genomic_DNA"/>
</dbReference>
<evidence type="ECO:0000259" key="1">
    <source>
        <dbReference type="Pfam" id="PF12281"/>
    </source>
</evidence>
<evidence type="ECO:0000313" key="2">
    <source>
        <dbReference type="EMBL" id="TXC88896.1"/>
    </source>
</evidence>
<organism evidence="2 3">
    <name type="scientific">Paraburkholderia azotifigens</name>
    <dbReference type="NCBI Taxonomy" id="2057004"/>
    <lineage>
        <taxon>Bacteria</taxon>
        <taxon>Pseudomonadati</taxon>
        <taxon>Pseudomonadota</taxon>
        <taxon>Betaproteobacteria</taxon>
        <taxon>Burkholderiales</taxon>
        <taxon>Burkholderiaceae</taxon>
        <taxon>Paraburkholderia</taxon>
    </lineage>
</organism>
<sequence length="352" mass="37880">MVISSTGPLYTLHETALHAMYADLERVAQTQDMVFIGAPGTIVQHRKGNAEYYARQYLDGDGRQRQAYLAGPVGSPDADALKQSVQNRIDEVKAVIKTVRELAKLNFAVADAKTYATVGALFNHGVFAAGGTLVGSHAYGVILNRLGIRAASYHTEDIDIARREQLALSDIPAGGLLDILQQTGIRFVEVPGLDRSAPATSFKEAGASRFHVDLLVPSADHNFTIRPVPELKAHATGLPYLAYVLGTSQNGVLLSRHGAVPVRVPDANRFAVHKLLVSQLRTNDSTKSLKDLQQAAVVIGFLGEHHPGSIEDACEALPTSARSRVKRAVAPLQRLLEAHPAALDEVREALAD</sequence>
<dbReference type="Pfam" id="PF12281">
    <property type="entry name" value="NTP_transf_8"/>
    <property type="match status" value="1"/>
</dbReference>
<name>A0A5C6VWA1_9BURK</name>